<feature type="region of interest" description="Disordered" evidence="1">
    <location>
        <begin position="1"/>
        <end position="27"/>
    </location>
</feature>
<gene>
    <name evidence="2" type="ORF">FIBSPDRAFT_729332</name>
</gene>
<sequence>MSNTTDRQFKKAKQVVGRPAATDHNIHEDYMRDPTQRELFPTNFILIRPMPSAARNSQGLKEGTQIVKDENPGAIGHQDMGRAKQSDVLGEVVRDSSIHS</sequence>
<dbReference type="Proteomes" id="UP000076532">
    <property type="component" value="Unassembled WGS sequence"/>
</dbReference>
<proteinExistence type="predicted"/>
<dbReference type="OrthoDB" id="3224585at2759"/>
<feature type="region of interest" description="Disordered" evidence="1">
    <location>
        <begin position="70"/>
        <end position="100"/>
    </location>
</feature>
<organism evidence="2 3">
    <name type="scientific">Athelia psychrophila</name>
    <dbReference type="NCBI Taxonomy" id="1759441"/>
    <lineage>
        <taxon>Eukaryota</taxon>
        <taxon>Fungi</taxon>
        <taxon>Dikarya</taxon>
        <taxon>Basidiomycota</taxon>
        <taxon>Agaricomycotina</taxon>
        <taxon>Agaricomycetes</taxon>
        <taxon>Agaricomycetidae</taxon>
        <taxon>Atheliales</taxon>
        <taxon>Atheliaceae</taxon>
        <taxon>Athelia</taxon>
    </lineage>
</organism>
<evidence type="ECO:0000256" key="1">
    <source>
        <dbReference type="SAM" id="MobiDB-lite"/>
    </source>
</evidence>
<keyword evidence="3" id="KW-1185">Reference proteome</keyword>
<name>A0A166RJX5_9AGAM</name>
<reference evidence="2 3" key="1">
    <citation type="journal article" date="2016" name="Mol. Biol. Evol.">
        <title>Comparative Genomics of Early-Diverging Mushroom-Forming Fungi Provides Insights into the Origins of Lignocellulose Decay Capabilities.</title>
        <authorList>
            <person name="Nagy L.G."/>
            <person name="Riley R."/>
            <person name="Tritt A."/>
            <person name="Adam C."/>
            <person name="Daum C."/>
            <person name="Floudas D."/>
            <person name="Sun H."/>
            <person name="Yadav J.S."/>
            <person name="Pangilinan J."/>
            <person name="Larsson K.H."/>
            <person name="Matsuura K."/>
            <person name="Barry K."/>
            <person name="Labutti K."/>
            <person name="Kuo R."/>
            <person name="Ohm R.A."/>
            <person name="Bhattacharya S.S."/>
            <person name="Shirouzu T."/>
            <person name="Yoshinaga Y."/>
            <person name="Martin F.M."/>
            <person name="Grigoriev I.V."/>
            <person name="Hibbett D.S."/>
        </authorList>
    </citation>
    <scope>NUCLEOTIDE SEQUENCE [LARGE SCALE GENOMIC DNA]</scope>
    <source>
        <strain evidence="2 3">CBS 109695</strain>
    </source>
</reference>
<evidence type="ECO:0000313" key="3">
    <source>
        <dbReference type="Proteomes" id="UP000076532"/>
    </source>
</evidence>
<accession>A0A166RJX5</accession>
<evidence type="ECO:0000313" key="2">
    <source>
        <dbReference type="EMBL" id="KZP28353.1"/>
    </source>
</evidence>
<dbReference type="EMBL" id="KV417504">
    <property type="protein sequence ID" value="KZP28353.1"/>
    <property type="molecule type" value="Genomic_DNA"/>
</dbReference>
<dbReference type="AlphaFoldDB" id="A0A166RJX5"/>
<protein>
    <submittedName>
        <fullName evidence="2">Uncharacterized protein</fullName>
    </submittedName>
</protein>